<dbReference type="eggNOG" id="ENOG5032K4V">
    <property type="taxonomic scope" value="Bacteria"/>
</dbReference>
<accession>Q7U6I5</accession>
<dbReference type="Proteomes" id="UP000001422">
    <property type="component" value="Chromosome"/>
</dbReference>
<dbReference type="KEGG" id="syw:SYNW1353"/>
<reference evidence="1 2" key="1">
    <citation type="journal article" date="2003" name="Nature">
        <title>The genome of a motile marine Synechococcus.</title>
        <authorList>
            <person name="Palenik B."/>
            <person name="Brahamsha B."/>
            <person name="Larimer F."/>
            <person name="Land M."/>
            <person name="Hauser L."/>
            <person name="Chain P."/>
            <person name="Lamerdin J."/>
            <person name="Regala W."/>
            <person name="Allen E.A."/>
            <person name="McCarren J."/>
            <person name="Paulsen I."/>
            <person name="Dufresne A."/>
            <person name="Partensky F."/>
            <person name="Webb E."/>
            <person name="Waterbury J."/>
        </authorList>
    </citation>
    <scope>NUCLEOTIDE SEQUENCE [LARGE SCALE GENOMIC DNA]</scope>
    <source>
        <strain evidence="1 2">WH8102</strain>
    </source>
</reference>
<dbReference type="RefSeq" id="WP_011128217.1">
    <property type="nucleotide sequence ID" value="NC_005070.1"/>
</dbReference>
<keyword evidence="2" id="KW-1185">Reference proteome</keyword>
<evidence type="ECO:0000313" key="1">
    <source>
        <dbReference type="EMBL" id="CAE07868.1"/>
    </source>
</evidence>
<proteinExistence type="predicted"/>
<name>Q7U6I5_PARMW</name>
<protein>
    <submittedName>
        <fullName evidence="1">Uncharacterized protein</fullName>
    </submittedName>
</protein>
<dbReference type="AlphaFoldDB" id="Q7U6I5"/>
<dbReference type="HOGENOM" id="CLU_209902_0_0_3"/>
<evidence type="ECO:0000313" key="2">
    <source>
        <dbReference type="Proteomes" id="UP000001422"/>
    </source>
</evidence>
<dbReference type="EMBL" id="BX569692">
    <property type="protein sequence ID" value="CAE07868.1"/>
    <property type="molecule type" value="Genomic_DNA"/>
</dbReference>
<gene>
    <name evidence="1" type="ordered locus">SYNW1353</name>
</gene>
<organism evidence="1 2">
    <name type="scientific">Parasynechococcus marenigrum (strain WH8102)</name>
    <dbReference type="NCBI Taxonomy" id="84588"/>
    <lineage>
        <taxon>Bacteria</taxon>
        <taxon>Bacillati</taxon>
        <taxon>Cyanobacteriota</taxon>
        <taxon>Cyanophyceae</taxon>
        <taxon>Synechococcales</taxon>
        <taxon>Prochlorococcaceae</taxon>
        <taxon>Parasynechococcus</taxon>
        <taxon>Parasynechococcus marenigrum</taxon>
    </lineage>
</organism>
<sequence>MDEPSSVTPLTALVVDAEGRLTYMGVDGRRRVIVGDGELLKRLQQLHDDSGNVDGGCGI</sequence>